<dbReference type="EMBL" id="JBFDAA010000013">
    <property type="protein sequence ID" value="KAL1122422.1"/>
    <property type="molecule type" value="Genomic_DNA"/>
</dbReference>
<evidence type="ECO:0000313" key="1">
    <source>
        <dbReference type="EMBL" id="KAL1122422.1"/>
    </source>
</evidence>
<gene>
    <name evidence="1" type="ORF">AAG570_002753</name>
</gene>
<comment type="caution">
    <text evidence="1">The sequence shown here is derived from an EMBL/GenBank/DDBJ whole genome shotgun (WGS) entry which is preliminary data.</text>
</comment>
<reference evidence="1 2" key="1">
    <citation type="submission" date="2024-07" db="EMBL/GenBank/DDBJ databases">
        <title>Chromosome-level genome assembly of the water stick insect Ranatra chinensis (Heteroptera: Nepidae).</title>
        <authorList>
            <person name="Liu X."/>
        </authorList>
    </citation>
    <scope>NUCLEOTIDE SEQUENCE [LARGE SCALE GENOMIC DNA]</scope>
    <source>
        <strain evidence="1">Cailab_2021Rc</strain>
        <tissue evidence="1">Muscle</tissue>
    </source>
</reference>
<dbReference type="InterPro" id="IPR029021">
    <property type="entry name" value="Prot-tyrosine_phosphatase-like"/>
</dbReference>
<accession>A0ABD0YJ56</accession>
<name>A0ABD0YJ56_9HEMI</name>
<organism evidence="1 2">
    <name type="scientific">Ranatra chinensis</name>
    <dbReference type="NCBI Taxonomy" id="642074"/>
    <lineage>
        <taxon>Eukaryota</taxon>
        <taxon>Metazoa</taxon>
        <taxon>Ecdysozoa</taxon>
        <taxon>Arthropoda</taxon>
        <taxon>Hexapoda</taxon>
        <taxon>Insecta</taxon>
        <taxon>Pterygota</taxon>
        <taxon>Neoptera</taxon>
        <taxon>Paraneoptera</taxon>
        <taxon>Hemiptera</taxon>
        <taxon>Heteroptera</taxon>
        <taxon>Panheteroptera</taxon>
        <taxon>Nepomorpha</taxon>
        <taxon>Nepidae</taxon>
        <taxon>Ranatrinae</taxon>
        <taxon>Ranatra</taxon>
    </lineage>
</organism>
<proteinExistence type="predicted"/>
<evidence type="ECO:0000313" key="2">
    <source>
        <dbReference type="Proteomes" id="UP001558652"/>
    </source>
</evidence>
<dbReference type="Proteomes" id="UP001558652">
    <property type="component" value="Unassembled WGS sequence"/>
</dbReference>
<protein>
    <submittedName>
        <fullName evidence="1">Uncharacterized protein</fullName>
    </submittedName>
</protein>
<dbReference type="AlphaFoldDB" id="A0ABD0YJ56"/>
<sequence>MWSTVGVVLSELIPTTPGALGDVAPSAGLLTTEFTPQRVLQICPDIGLIVDLTNTTRYYDKQDFTRKGVEYEKVTCPGHVVPPWTAVMSAAGESYPTLAGPQVMLTTYHRNCTAWLECTASAASLDRLLPLVIE</sequence>
<dbReference type="SUPFAM" id="SSF52799">
    <property type="entry name" value="(Phosphotyrosine protein) phosphatases II"/>
    <property type="match status" value="1"/>
</dbReference>
<keyword evidence="2" id="KW-1185">Reference proteome</keyword>
<dbReference type="Gene3D" id="3.90.190.10">
    <property type="entry name" value="Protein tyrosine phosphatase superfamily"/>
    <property type="match status" value="1"/>
</dbReference>